<comment type="caution">
    <text evidence="9">The sequence shown here is derived from an EMBL/GenBank/DDBJ whole genome shotgun (WGS) entry which is preliminary data.</text>
</comment>
<evidence type="ECO:0000313" key="9">
    <source>
        <dbReference type="EMBL" id="MBS2966528.1"/>
    </source>
</evidence>
<dbReference type="SUPFAM" id="SSF81665">
    <property type="entry name" value="Calcium ATPase, transmembrane domain M"/>
    <property type="match status" value="1"/>
</dbReference>
<feature type="compositionally biased region" description="Pro residues" evidence="6">
    <location>
        <begin position="824"/>
        <end position="850"/>
    </location>
</feature>
<feature type="transmembrane region" description="Helical" evidence="7">
    <location>
        <begin position="746"/>
        <end position="765"/>
    </location>
</feature>
<feature type="transmembrane region" description="Helical" evidence="7">
    <location>
        <begin position="620"/>
        <end position="640"/>
    </location>
</feature>
<keyword evidence="3" id="KW-1278">Translocase</keyword>
<protein>
    <submittedName>
        <fullName evidence="9">HAD-IC family P-type ATPase</fullName>
    </submittedName>
</protein>
<dbReference type="InterPro" id="IPR036412">
    <property type="entry name" value="HAD-like_sf"/>
</dbReference>
<dbReference type="InterPro" id="IPR001757">
    <property type="entry name" value="P_typ_ATPase"/>
</dbReference>
<dbReference type="InterPro" id="IPR059000">
    <property type="entry name" value="ATPase_P-type_domA"/>
</dbReference>
<feature type="transmembrane region" description="Helical" evidence="7">
    <location>
        <begin position="777"/>
        <end position="796"/>
    </location>
</feature>
<dbReference type="NCBIfam" id="TIGR01494">
    <property type="entry name" value="ATPase_P-type"/>
    <property type="match status" value="2"/>
</dbReference>
<dbReference type="EMBL" id="JAGSXH010000160">
    <property type="protein sequence ID" value="MBS2966528.1"/>
    <property type="molecule type" value="Genomic_DNA"/>
</dbReference>
<proteinExistence type="predicted"/>
<feature type="transmembrane region" description="Helical" evidence="7">
    <location>
        <begin position="72"/>
        <end position="90"/>
    </location>
</feature>
<evidence type="ECO:0000256" key="7">
    <source>
        <dbReference type="SAM" id="Phobius"/>
    </source>
</evidence>
<dbReference type="SUPFAM" id="SSF56784">
    <property type="entry name" value="HAD-like"/>
    <property type="match status" value="1"/>
</dbReference>
<evidence type="ECO:0000256" key="1">
    <source>
        <dbReference type="ARBA" id="ARBA00004651"/>
    </source>
</evidence>
<dbReference type="InterPro" id="IPR008250">
    <property type="entry name" value="ATPase_P-typ_transduc_dom_A_sf"/>
</dbReference>
<dbReference type="GO" id="GO:0005524">
    <property type="term" value="F:ATP binding"/>
    <property type="evidence" value="ECO:0007669"/>
    <property type="project" value="InterPro"/>
</dbReference>
<evidence type="ECO:0000313" key="10">
    <source>
        <dbReference type="Proteomes" id="UP000677913"/>
    </source>
</evidence>
<dbReference type="Gene3D" id="3.40.50.1000">
    <property type="entry name" value="HAD superfamily/HAD-like"/>
    <property type="match status" value="1"/>
</dbReference>
<evidence type="ECO:0000256" key="4">
    <source>
        <dbReference type="ARBA" id="ARBA00022989"/>
    </source>
</evidence>
<dbReference type="Proteomes" id="UP000677913">
    <property type="component" value="Unassembled WGS sequence"/>
</dbReference>
<name>A0A8J7WS37_9ACTN</name>
<dbReference type="PROSITE" id="PS00154">
    <property type="entry name" value="ATPASE_E1_E2"/>
    <property type="match status" value="1"/>
</dbReference>
<feature type="transmembrane region" description="Helical" evidence="7">
    <location>
        <begin position="684"/>
        <end position="705"/>
    </location>
</feature>
<dbReference type="Gene3D" id="3.40.1110.10">
    <property type="entry name" value="Calcium-transporting ATPase, cytoplasmic domain N"/>
    <property type="match status" value="1"/>
</dbReference>
<dbReference type="InterPro" id="IPR044492">
    <property type="entry name" value="P_typ_ATPase_HD_dom"/>
</dbReference>
<dbReference type="PANTHER" id="PTHR42861">
    <property type="entry name" value="CALCIUM-TRANSPORTING ATPASE"/>
    <property type="match status" value="1"/>
</dbReference>
<dbReference type="GO" id="GO:0016887">
    <property type="term" value="F:ATP hydrolysis activity"/>
    <property type="evidence" value="ECO:0007669"/>
    <property type="project" value="InterPro"/>
</dbReference>
<dbReference type="InterPro" id="IPR023214">
    <property type="entry name" value="HAD_sf"/>
</dbReference>
<dbReference type="PRINTS" id="PR00120">
    <property type="entry name" value="HATPASE"/>
</dbReference>
<keyword evidence="10" id="KW-1185">Reference proteome</keyword>
<reference evidence="9" key="1">
    <citation type="submission" date="2021-04" db="EMBL/GenBank/DDBJ databases">
        <title>Genome based classification of Actinospica acidithermotolerans sp. nov., an actinobacterium isolated from an Indonesian hot spring.</title>
        <authorList>
            <person name="Kusuma A.B."/>
            <person name="Putra K.E."/>
            <person name="Nafisah S."/>
            <person name="Loh J."/>
            <person name="Nouioui I."/>
            <person name="Goodfellow M."/>
        </authorList>
    </citation>
    <scope>NUCLEOTIDE SEQUENCE</scope>
    <source>
        <strain evidence="9">DSM 45618</strain>
    </source>
</reference>
<dbReference type="SFLD" id="SFLDF00027">
    <property type="entry name" value="p-type_atpase"/>
    <property type="match status" value="1"/>
</dbReference>
<organism evidence="9 10">
    <name type="scientific">Actinocrinis puniceicyclus</name>
    <dbReference type="NCBI Taxonomy" id="977794"/>
    <lineage>
        <taxon>Bacteria</taxon>
        <taxon>Bacillati</taxon>
        <taxon>Actinomycetota</taxon>
        <taxon>Actinomycetes</taxon>
        <taxon>Catenulisporales</taxon>
        <taxon>Actinospicaceae</taxon>
        <taxon>Actinocrinis</taxon>
    </lineage>
</organism>
<dbReference type="InterPro" id="IPR023299">
    <property type="entry name" value="ATPase_P-typ_cyto_dom_N"/>
</dbReference>
<keyword evidence="4 7" id="KW-1133">Transmembrane helix</keyword>
<accession>A0A8J7WS37</accession>
<feature type="region of interest" description="Disordered" evidence="6">
    <location>
        <begin position="804"/>
        <end position="850"/>
    </location>
</feature>
<feature type="transmembrane region" description="Helical" evidence="7">
    <location>
        <begin position="96"/>
        <end position="114"/>
    </location>
</feature>
<keyword evidence="2 7" id="KW-0812">Transmembrane</keyword>
<dbReference type="AlphaFoldDB" id="A0A8J7WS37"/>
<feature type="transmembrane region" description="Helical" evidence="7">
    <location>
        <begin position="285"/>
        <end position="306"/>
    </location>
</feature>
<evidence type="ECO:0000256" key="2">
    <source>
        <dbReference type="ARBA" id="ARBA00022692"/>
    </source>
</evidence>
<evidence type="ECO:0000256" key="3">
    <source>
        <dbReference type="ARBA" id="ARBA00022967"/>
    </source>
</evidence>
<keyword evidence="5 7" id="KW-0472">Membrane</keyword>
<dbReference type="PRINTS" id="PR00119">
    <property type="entry name" value="CATATPASE"/>
</dbReference>
<feature type="transmembrane region" description="Helical" evidence="7">
    <location>
        <begin position="717"/>
        <end position="734"/>
    </location>
</feature>
<dbReference type="SFLD" id="SFLDS00003">
    <property type="entry name" value="Haloacid_Dehalogenase"/>
    <property type="match status" value="1"/>
</dbReference>
<comment type="subcellular location">
    <subcellularLocation>
        <location evidence="1">Cell membrane</location>
        <topology evidence="1">Multi-pass membrane protein</topology>
    </subcellularLocation>
</comment>
<evidence type="ECO:0000256" key="6">
    <source>
        <dbReference type="SAM" id="MobiDB-lite"/>
    </source>
</evidence>
<dbReference type="SFLD" id="SFLDG00002">
    <property type="entry name" value="C1.7:_P-type_atpase_like"/>
    <property type="match status" value="1"/>
</dbReference>
<dbReference type="InterPro" id="IPR018303">
    <property type="entry name" value="ATPase_P-typ_P_site"/>
</dbReference>
<dbReference type="Pfam" id="PF00702">
    <property type="entry name" value="Hydrolase"/>
    <property type="match status" value="1"/>
</dbReference>
<evidence type="ECO:0000256" key="5">
    <source>
        <dbReference type="ARBA" id="ARBA00023136"/>
    </source>
</evidence>
<evidence type="ECO:0000259" key="8">
    <source>
        <dbReference type="Pfam" id="PF00122"/>
    </source>
</evidence>
<dbReference type="GO" id="GO:0005886">
    <property type="term" value="C:plasma membrane"/>
    <property type="evidence" value="ECO:0007669"/>
    <property type="project" value="UniProtKB-SubCell"/>
</dbReference>
<dbReference type="SUPFAM" id="SSF81653">
    <property type="entry name" value="Calcium ATPase, transduction domain A"/>
    <property type="match status" value="1"/>
</dbReference>
<dbReference type="InterPro" id="IPR023298">
    <property type="entry name" value="ATPase_P-typ_TM_dom_sf"/>
</dbReference>
<dbReference type="Pfam" id="PF00122">
    <property type="entry name" value="E1-E2_ATPase"/>
    <property type="match status" value="1"/>
</dbReference>
<gene>
    <name evidence="9" type="ORF">KGA66_26045</name>
</gene>
<dbReference type="Gene3D" id="2.70.150.10">
    <property type="entry name" value="Calcium-transporting ATPase, cytoplasmic transduction domain A"/>
    <property type="match status" value="1"/>
</dbReference>
<feature type="domain" description="P-type ATPase A" evidence="8">
    <location>
        <begin position="126"/>
        <end position="225"/>
    </location>
</feature>
<sequence>MVVPCGRAVRTVVTVQPSASASASATDPAALAPSPAGGLSGAEAARRLREGQGNTVQTTTGRSVGEILRANVLTRFNALLGGLLAVILIVGPLQDALFGLLLVANSGIGIVQELRARSTLQRLAVLTAPHARVIRDAEVASCRVDQVVLGDLLVLDAGDQVVVDGEMVRAEGLEVNEALLTGESEPVPKAVGDRVLSGSFAAIGHGWYRATRVGQDAYAASLAAQARRFALVRSELREVTNEVLRLVTWVLVPTAVLLAATQFTLGGHQGWQDAVRGSVAGVVGMVPEGFVLLTSMAFALGVIRLARRRVLVQELPAIEALARVDVVCLDKTGTLTEAAMRVADVDVLADALPVPAALGALAAADPRPNATLAALGARFDDPGWQATGSTAFSAARKWSSTSFAGQGTWILGAPEMVLPAGHAQLATATRRAESGQRVLLLAHADAPPADGVLPGSLRPVALVALQERLRPTAAATLEYFAREGVTVKLISGDAPATVAAVARRLNLPGADEPCDARELSGDPDALADAMEHRHVFGRVNPQQKQQMVDALQRNGHTVAMTGDGVNDVLALKQADIGVAIGAGASAARAVARLVLLDSSFDALPAVVVEGRRIIGNIERVAGLFLTKTVYVMLLAVAVGVTRLPFPFFPRHLTVISTLTIGVPGFFLALSREAERARTGILPRVLRFAVPAGAVTAAAAYIAYAIARAESDADAADARTTATLVTTALGLWVLARLARPLRPLRVALVASMAAAFVGVLAVPPLRDALALRALSLEVWLSATTLAVAAGLLMEVLLRIAAHLPPREVSSQPEPEPAPRREPEPEPVQLPQPGPPARPLSPDRPQPPPSDS</sequence>
<dbReference type="Gene3D" id="1.20.1110.10">
    <property type="entry name" value="Calcium-transporting ATPase, transmembrane domain"/>
    <property type="match status" value="1"/>
</dbReference>
<feature type="transmembrane region" description="Helical" evidence="7">
    <location>
        <begin position="243"/>
        <end position="265"/>
    </location>
</feature>
<feature type="transmembrane region" description="Helical" evidence="7">
    <location>
        <begin position="652"/>
        <end position="672"/>
    </location>
</feature>